<evidence type="ECO:0000313" key="2">
    <source>
        <dbReference type="Proteomes" id="UP000035760"/>
    </source>
</evidence>
<comment type="caution">
    <text evidence="1">The sequence shown here is derived from an EMBL/GenBank/DDBJ whole genome shotgun (WGS) entry which is preliminary data.</text>
</comment>
<proteinExistence type="predicted"/>
<dbReference type="EMBL" id="CBTJ020000033">
    <property type="protein sequence ID" value="CDI02262.1"/>
    <property type="molecule type" value="Genomic_DNA"/>
</dbReference>
<dbReference type="AlphaFoldDB" id="W6M3P4"/>
<dbReference type="OrthoDB" id="8557243at2"/>
<sequence length="353" mass="39848">MLRLLQSLFSTTPNYPGKFDAALIRGAIERVVGGTDPRLRMATQYQKKLWPAVERSIDYVNGLVDSLPPPVEIGGCRFTTDPRLRALFASSQHLQEILSFGKELHQYRQRIGGGLPTDLYALLRTERTEKIILGVALEGNIIRRDVPQITINFHNHSVAFPAGSETKTRREIKKRAFDHLIETALAYLVAVRNKKQDLEHQQRQLFQKKTKLLKGASVGLEPLLDPQATAMATPAAIDRRLREIETELNRLRADSATLDHHLAKVAATLREPEKHLRLDRVTLALDHMNIKIDKEAANAANTITFDEIMLGQNRRITVLPIHFPSNELLPEQDFFAEANRLLYAGAQPKLTTI</sequence>
<accession>W6M3P4</accession>
<reference evidence="1" key="1">
    <citation type="submission" date="2013-07" db="EMBL/GenBank/DDBJ databases">
        <authorList>
            <person name="McIlroy S."/>
        </authorList>
    </citation>
    <scope>NUCLEOTIDE SEQUENCE [LARGE SCALE GENOMIC DNA]</scope>
    <source>
        <strain evidence="1">Run_A_D11</strain>
    </source>
</reference>
<reference evidence="1" key="2">
    <citation type="submission" date="2014-03" db="EMBL/GenBank/DDBJ databases">
        <title>Candidatus Competibacter-lineage genomes retrieved from metagenomes reveal functional metabolic diversity.</title>
        <authorList>
            <person name="McIlroy S.J."/>
            <person name="Albertsen M."/>
            <person name="Andresen E.K."/>
            <person name="Saunders A.M."/>
            <person name="Kristiansen R."/>
            <person name="Stokholm-Bjerregaard M."/>
            <person name="Nielsen K.L."/>
            <person name="Nielsen P.H."/>
        </authorList>
    </citation>
    <scope>NUCLEOTIDE SEQUENCE</scope>
    <source>
        <strain evidence="1">Run_A_D11</strain>
    </source>
</reference>
<dbReference type="STRING" id="1400863.BN873_270058"/>
<gene>
    <name evidence="1" type="ORF">BN873_270058</name>
</gene>
<evidence type="ECO:0000313" key="1">
    <source>
        <dbReference type="EMBL" id="CDI02262.1"/>
    </source>
</evidence>
<organism evidence="1 2">
    <name type="scientific">Candidatus Competibacter denitrificans Run_A_D11</name>
    <dbReference type="NCBI Taxonomy" id="1400863"/>
    <lineage>
        <taxon>Bacteria</taxon>
        <taxon>Pseudomonadati</taxon>
        <taxon>Pseudomonadota</taxon>
        <taxon>Gammaproteobacteria</taxon>
        <taxon>Candidatus Competibacteraceae</taxon>
        <taxon>Candidatus Competibacter</taxon>
    </lineage>
</organism>
<dbReference type="RefSeq" id="WP_048672247.1">
    <property type="nucleotide sequence ID" value="NZ_CBTJ020000033.1"/>
</dbReference>
<name>W6M3P4_9GAMM</name>
<protein>
    <submittedName>
        <fullName evidence="1">Uncharacterized protein</fullName>
    </submittedName>
</protein>
<keyword evidence="2" id="KW-1185">Reference proteome</keyword>
<dbReference type="Proteomes" id="UP000035760">
    <property type="component" value="Unassembled WGS sequence"/>
</dbReference>